<keyword evidence="1" id="KW-0732">Signal</keyword>
<dbReference type="RefSeq" id="WP_207775011.1">
    <property type="nucleotide sequence ID" value="NZ_QENU01000010.1"/>
</dbReference>
<evidence type="ECO:0008006" key="4">
    <source>
        <dbReference type="Google" id="ProtNLM"/>
    </source>
</evidence>
<dbReference type="Proteomes" id="UP000245909">
    <property type="component" value="Unassembled WGS sequence"/>
</dbReference>
<evidence type="ECO:0000313" key="3">
    <source>
        <dbReference type="Proteomes" id="UP000245909"/>
    </source>
</evidence>
<protein>
    <recommendedName>
        <fullName evidence="4">Inhibitor of g-type lysozyme</fullName>
    </recommendedName>
</protein>
<dbReference type="Gene3D" id="2.60.120.380">
    <property type="match status" value="1"/>
</dbReference>
<feature type="chain" id="PRO_5015594964" description="Inhibitor of g-type lysozyme" evidence="1">
    <location>
        <begin position="28"/>
        <end position="128"/>
    </location>
</feature>
<evidence type="ECO:0000256" key="1">
    <source>
        <dbReference type="SAM" id="SignalP"/>
    </source>
</evidence>
<name>A0A2U0SNU3_9PAST</name>
<comment type="caution">
    <text evidence="2">The sequence shown here is derived from an EMBL/GenBank/DDBJ whole genome shotgun (WGS) entry which is preliminary data.</text>
</comment>
<evidence type="ECO:0000313" key="2">
    <source>
        <dbReference type="EMBL" id="PVX33023.1"/>
    </source>
</evidence>
<gene>
    <name evidence="2" type="ORF">C8D76_11050</name>
</gene>
<accession>A0A2U0SNU3</accession>
<dbReference type="EMBL" id="QENU01000010">
    <property type="protein sequence ID" value="PVX33023.1"/>
    <property type="molecule type" value="Genomic_DNA"/>
</dbReference>
<feature type="signal peptide" evidence="1">
    <location>
        <begin position="1"/>
        <end position="27"/>
    </location>
</feature>
<keyword evidence="3" id="KW-1185">Reference proteome</keyword>
<sequence>MNVKFKQLFMATFTGLAVLSAASVANAQDCKVTDVKFKKGAYSASYNGKIKGWQCVSYKFFAKQGQTLNVNLTTKGNAESILYGDNDFTEGQPYLLPKTGSYEVRVLQPKAAAIKNKLSSYKMNIEIK</sequence>
<reference evidence="2 3" key="1">
    <citation type="submission" date="2018-05" db="EMBL/GenBank/DDBJ databases">
        <title>Genomic Encyclopedia of Type Strains, Phase IV (KMG-IV): sequencing the most valuable type-strain genomes for metagenomic binning, comparative biology and taxonomic classification.</title>
        <authorList>
            <person name="Goeker M."/>
        </authorList>
    </citation>
    <scope>NUCLEOTIDE SEQUENCE [LARGE SCALE GENOMIC DNA]</scope>
    <source>
        <strain evidence="2 3">DSM 22999</strain>
    </source>
</reference>
<proteinExistence type="predicted"/>
<organism evidence="2 3">
    <name type="scientific">Alitibacter langaaensis DSM 22999</name>
    <dbReference type="NCBI Taxonomy" id="1122935"/>
    <lineage>
        <taxon>Bacteria</taxon>
        <taxon>Pseudomonadati</taxon>
        <taxon>Pseudomonadota</taxon>
        <taxon>Gammaproteobacteria</taxon>
        <taxon>Pasteurellales</taxon>
        <taxon>Pasteurellaceae</taxon>
        <taxon>Alitibacter</taxon>
    </lineage>
</organism>
<dbReference type="AlphaFoldDB" id="A0A2U0SNU3"/>